<evidence type="ECO:0000313" key="2">
    <source>
        <dbReference type="Proteomes" id="UP000085678"/>
    </source>
</evidence>
<dbReference type="PANTHER" id="PTHR47635:SF2">
    <property type="entry name" value="LAMG-LIKE JELLYROLL FOLD DOMAIN-CONTAINING PROTEIN"/>
    <property type="match status" value="1"/>
</dbReference>
<proteinExistence type="predicted"/>
<evidence type="ECO:0000256" key="1">
    <source>
        <dbReference type="SAM" id="SignalP"/>
    </source>
</evidence>
<dbReference type="RefSeq" id="XP_013387187.1">
    <property type="nucleotide sequence ID" value="XM_013531733.2"/>
</dbReference>
<organism evidence="2 3">
    <name type="scientific">Lingula anatina</name>
    <name type="common">Brachiopod</name>
    <name type="synonym">Lingula unguis</name>
    <dbReference type="NCBI Taxonomy" id="7574"/>
    <lineage>
        <taxon>Eukaryota</taxon>
        <taxon>Metazoa</taxon>
        <taxon>Spiralia</taxon>
        <taxon>Lophotrochozoa</taxon>
        <taxon>Brachiopoda</taxon>
        <taxon>Linguliformea</taxon>
        <taxon>Lingulata</taxon>
        <taxon>Lingulida</taxon>
        <taxon>Linguloidea</taxon>
        <taxon>Lingulidae</taxon>
        <taxon>Lingula</taxon>
    </lineage>
</organism>
<keyword evidence="2" id="KW-1185">Reference proteome</keyword>
<evidence type="ECO:0000313" key="3">
    <source>
        <dbReference type="RefSeq" id="XP_013387187.1"/>
    </source>
</evidence>
<feature type="signal peptide" evidence="1">
    <location>
        <begin position="1"/>
        <end position="21"/>
    </location>
</feature>
<dbReference type="GeneID" id="106156471"/>
<protein>
    <submittedName>
        <fullName evidence="3">Uncharacterized protein LOC106156471</fullName>
    </submittedName>
</protein>
<dbReference type="KEGG" id="lak:106156471"/>
<feature type="chain" id="PRO_5010280817" evidence="1">
    <location>
        <begin position="22"/>
        <end position="338"/>
    </location>
</feature>
<sequence length="338" mass="37611">MKIYSIGLILTIAMVVNRVVSQNFVNLGCWGDKPNRAVPTLEGKDPILDGPYWKRENPIEKCYQAAKKRGYQYFAIQHGGWCASSSDAGQTYKKYGASNRCQPDGEGGPWSNQVYKISDGSGNQEEGAKNYVKLGCWADRPYRAVPSLEGQDPTLDGLYWKRENPIEKCYQAAKRRGYQYFAIQHGGWCASSCDAGQTYKKYGASTRCQSDGEGGPWANQVYQIPDGSGNQEEGAKSYKKLGCWADKPERAIPTLEGQDPILDGAYETRENPIEKCYQAAKKRGYEYFAIQHGGWCASSRDAKKTYKKYGASTNCQSDGEGGPWANQVYKITKDKQAS</sequence>
<name>A0A1S3HME0_LINAN</name>
<dbReference type="Proteomes" id="UP000085678">
    <property type="component" value="Unplaced"/>
</dbReference>
<gene>
    <name evidence="3" type="primary">LOC106156471</name>
</gene>
<accession>A0A1S3HME0</accession>
<keyword evidence="1" id="KW-0732">Signal</keyword>
<reference evidence="3" key="1">
    <citation type="submission" date="2025-08" db="UniProtKB">
        <authorList>
            <consortium name="RefSeq"/>
        </authorList>
    </citation>
    <scope>IDENTIFICATION</scope>
    <source>
        <tissue evidence="3">Gonads</tissue>
    </source>
</reference>
<dbReference type="AlphaFoldDB" id="A0A1S3HME0"/>
<dbReference type="InParanoid" id="A0A1S3HME0"/>
<dbReference type="OrthoDB" id="5949754at2759"/>
<dbReference type="PANTHER" id="PTHR47635">
    <property type="entry name" value="CUB DOMAIN-CONTAINING PROTEIN"/>
    <property type="match status" value="1"/>
</dbReference>